<dbReference type="InterPro" id="IPR050469">
    <property type="entry name" value="Diguanylate_Cyclase"/>
</dbReference>
<name>A0A437QR69_9GAMM</name>
<dbReference type="CDD" id="cd01949">
    <property type="entry name" value="GGDEF"/>
    <property type="match status" value="1"/>
</dbReference>
<dbReference type="GO" id="GO:0005886">
    <property type="term" value="C:plasma membrane"/>
    <property type="evidence" value="ECO:0007669"/>
    <property type="project" value="TreeGrafter"/>
</dbReference>
<feature type="domain" description="GGDEF" evidence="6">
    <location>
        <begin position="349"/>
        <end position="484"/>
    </location>
</feature>
<evidence type="ECO:0000256" key="1">
    <source>
        <dbReference type="ARBA" id="ARBA00001946"/>
    </source>
</evidence>
<dbReference type="SMART" id="SM00062">
    <property type="entry name" value="PBPb"/>
    <property type="match status" value="1"/>
</dbReference>
<dbReference type="GO" id="GO:0043709">
    <property type="term" value="P:cell adhesion involved in single-species biofilm formation"/>
    <property type="evidence" value="ECO:0007669"/>
    <property type="project" value="TreeGrafter"/>
</dbReference>
<feature type="chain" id="PRO_5019534780" description="diguanylate cyclase" evidence="5">
    <location>
        <begin position="30"/>
        <end position="488"/>
    </location>
</feature>
<evidence type="ECO:0000256" key="2">
    <source>
        <dbReference type="ARBA" id="ARBA00012528"/>
    </source>
</evidence>
<keyword evidence="4" id="KW-1133">Transmembrane helix</keyword>
<evidence type="ECO:0000313" key="8">
    <source>
        <dbReference type="Proteomes" id="UP000283077"/>
    </source>
</evidence>
<evidence type="ECO:0000256" key="4">
    <source>
        <dbReference type="SAM" id="Phobius"/>
    </source>
</evidence>
<keyword evidence="4" id="KW-0472">Membrane</keyword>
<comment type="caution">
    <text evidence="7">The sequence shown here is derived from an EMBL/GenBank/DDBJ whole genome shotgun (WGS) entry which is preliminary data.</text>
</comment>
<accession>A0A437QR69</accession>
<organism evidence="7 8">
    <name type="scientific">Rheinheimera riviphila</name>
    <dbReference type="NCBI Taxonomy" id="1834037"/>
    <lineage>
        <taxon>Bacteria</taxon>
        <taxon>Pseudomonadati</taxon>
        <taxon>Pseudomonadota</taxon>
        <taxon>Gammaproteobacteria</taxon>
        <taxon>Chromatiales</taxon>
        <taxon>Chromatiaceae</taxon>
        <taxon>Rheinheimera</taxon>
    </lineage>
</organism>
<dbReference type="EC" id="2.7.7.65" evidence="2"/>
<keyword evidence="8" id="KW-1185">Reference proteome</keyword>
<dbReference type="InterPro" id="IPR001638">
    <property type="entry name" value="Solute-binding_3/MltF_N"/>
</dbReference>
<reference evidence="7 8" key="1">
    <citation type="submission" date="2019-01" db="EMBL/GenBank/DDBJ databases">
        <authorList>
            <person name="Chen W.-M."/>
        </authorList>
    </citation>
    <scope>NUCLEOTIDE SEQUENCE [LARGE SCALE GENOMIC DNA]</scope>
    <source>
        <strain evidence="7 8">KYPC3</strain>
    </source>
</reference>
<dbReference type="SMART" id="SM00267">
    <property type="entry name" value="GGDEF"/>
    <property type="match status" value="1"/>
</dbReference>
<proteinExistence type="predicted"/>
<dbReference type="GO" id="GO:0052621">
    <property type="term" value="F:diguanylate cyclase activity"/>
    <property type="evidence" value="ECO:0007669"/>
    <property type="project" value="UniProtKB-EC"/>
</dbReference>
<evidence type="ECO:0000259" key="6">
    <source>
        <dbReference type="PROSITE" id="PS50887"/>
    </source>
</evidence>
<keyword evidence="5" id="KW-0732">Signal</keyword>
<sequence>MGECAMLNRFSLMLSMLAAIVLLSTVSQAQQPDALLFTAEEIAYLKQKQQLRYCIDPNWLPFEALDAQQKHIGMSADYLKLLGQLLPLTMQLVPTKDWSESLLFLQQQRCDFLPLAMRTPSREKFLLFTKPYLTIPSVIATTIDKPYLEDLHQVAKMPIGIRRGFGFIELYQAQYPDLQIIPYDSYEEGLLQVQSGLLYGFLGNMGSISFSLQQNKMTNLKISGRLTGDSEMSIGSRIDEPLLSSVLQKALLRIDANAQQQINNQWLKVQFEHKVDYRLWWLLVSVVLVLSLLGSWFYLKTSSLNRALRLANAELEQLSQHDPLTGLYNRQYLDTKLQQALALCQRQQLPLTLAMMDLDHFKQVNDECGHLFGDQCLRHFAALCLQNFQRPQDMLVRYGGEEFILISVGTPAADMKKLLQAFVGKFAADAVEWAGQQRFCTISIGAYCQVPPLSLDAKQLLQLADEALYVAKNQGRDQLHLVEPTAAE</sequence>
<dbReference type="SUPFAM" id="SSF55073">
    <property type="entry name" value="Nucleotide cyclase"/>
    <property type="match status" value="1"/>
</dbReference>
<comment type="cofactor">
    <cofactor evidence="1">
        <name>Mg(2+)</name>
        <dbReference type="ChEBI" id="CHEBI:18420"/>
    </cofactor>
</comment>
<dbReference type="Proteomes" id="UP000283077">
    <property type="component" value="Unassembled WGS sequence"/>
</dbReference>
<evidence type="ECO:0000256" key="5">
    <source>
        <dbReference type="SAM" id="SignalP"/>
    </source>
</evidence>
<dbReference type="Pfam" id="PF00990">
    <property type="entry name" value="GGDEF"/>
    <property type="match status" value="1"/>
</dbReference>
<feature type="signal peptide" evidence="5">
    <location>
        <begin position="1"/>
        <end position="29"/>
    </location>
</feature>
<dbReference type="InterPro" id="IPR043128">
    <property type="entry name" value="Rev_trsase/Diguanyl_cyclase"/>
</dbReference>
<dbReference type="PROSITE" id="PS50887">
    <property type="entry name" value="GGDEF"/>
    <property type="match status" value="1"/>
</dbReference>
<evidence type="ECO:0000313" key="7">
    <source>
        <dbReference type="EMBL" id="RVU37013.1"/>
    </source>
</evidence>
<keyword evidence="4" id="KW-0812">Transmembrane</keyword>
<protein>
    <recommendedName>
        <fullName evidence="2">diguanylate cyclase</fullName>
        <ecNumber evidence="2">2.7.7.65</ecNumber>
    </recommendedName>
</protein>
<dbReference type="Gene3D" id="3.40.190.10">
    <property type="entry name" value="Periplasmic binding protein-like II"/>
    <property type="match status" value="2"/>
</dbReference>
<dbReference type="CDD" id="cd13708">
    <property type="entry name" value="PBP2_BvgS_like_1"/>
    <property type="match status" value="1"/>
</dbReference>
<dbReference type="SUPFAM" id="SSF53850">
    <property type="entry name" value="Periplasmic binding protein-like II"/>
    <property type="match status" value="1"/>
</dbReference>
<dbReference type="FunFam" id="3.30.70.270:FF:000001">
    <property type="entry name" value="Diguanylate cyclase domain protein"/>
    <property type="match status" value="1"/>
</dbReference>
<dbReference type="Pfam" id="PF00497">
    <property type="entry name" value="SBP_bac_3"/>
    <property type="match status" value="1"/>
</dbReference>
<dbReference type="GO" id="GO:1902201">
    <property type="term" value="P:negative regulation of bacterial-type flagellum-dependent cell motility"/>
    <property type="evidence" value="ECO:0007669"/>
    <property type="project" value="TreeGrafter"/>
</dbReference>
<comment type="catalytic activity">
    <reaction evidence="3">
        <text>2 GTP = 3',3'-c-di-GMP + 2 diphosphate</text>
        <dbReference type="Rhea" id="RHEA:24898"/>
        <dbReference type="ChEBI" id="CHEBI:33019"/>
        <dbReference type="ChEBI" id="CHEBI:37565"/>
        <dbReference type="ChEBI" id="CHEBI:58805"/>
        <dbReference type="EC" id="2.7.7.65"/>
    </reaction>
</comment>
<evidence type="ECO:0000256" key="3">
    <source>
        <dbReference type="ARBA" id="ARBA00034247"/>
    </source>
</evidence>
<dbReference type="OrthoDB" id="9180959at2"/>
<feature type="transmembrane region" description="Helical" evidence="4">
    <location>
        <begin position="279"/>
        <end position="299"/>
    </location>
</feature>
<dbReference type="Gene3D" id="3.30.70.270">
    <property type="match status" value="1"/>
</dbReference>
<gene>
    <name evidence="7" type="ORF">EOE67_11930</name>
</gene>
<dbReference type="InterPro" id="IPR000160">
    <property type="entry name" value="GGDEF_dom"/>
</dbReference>
<dbReference type="InterPro" id="IPR029787">
    <property type="entry name" value="Nucleotide_cyclase"/>
</dbReference>
<dbReference type="PANTHER" id="PTHR45138:SF9">
    <property type="entry name" value="DIGUANYLATE CYCLASE DGCM-RELATED"/>
    <property type="match status" value="1"/>
</dbReference>
<dbReference type="PANTHER" id="PTHR45138">
    <property type="entry name" value="REGULATORY COMPONENTS OF SENSORY TRANSDUCTION SYSTEM"/>
    <property type="match status" value="1"/>
</dbReference>
<dbReference type="AlphaFoldDB" id="A0A437QR69"/>
<dbReference type="EMBL" id="SACS01000012">
    <property type="protein sequence ID" value="RVU37013.1"/>
    <property type="molecule type" value="Genomic_DNA"/>
</dbReference>
<dbReference type="NCBIfam" id="TIGR00254">
    <property type="entry name" value="GGDEF"/>
    <property type="match status" value="1"/>
</dbReference>